<dbReference type="Gene3D" id="1.10.150.50">
    <property type="entry name" value="Transcription Factor, Ets-1"/>
    <property type="match status" value="1"/>
</dbReference>
<evidence type="ECO:0000256" key="2">
    <source>
        <dbReference type="ARBA" id="ARBA00022490"/>
    </source>
</evidence>
<dbReference type="Pfam" id="PF07647">
    <property type="entry name" value="SAM_2"/>
    <property type="match status" value="1"/>
</dbReference>
<dbReference type="GO" id="GO:0000289">
    <property type="term" value="P:nuclear-transcribed mRNA poly(A) tail shortening"/>
    <property type="evidence" value="ECO:0007669"/>
    <property type="project" value="TreeGrafter"/>
</dbReference>
<dbReference type="InterPro" id="IPR013761">
    <property type="entry name" value="SAM/pointed_sf"/>
</dbReference>
<feature type="compositionally biased region" description="Polar residues" evidence="4">
    <location>
        <begin position="79"/>
        <end position="88"/>
    </location>
</feature>
<feature type="compositionally biased region" description="Low complexity" evidence="4">
    <location>
        <begin position="298"/>
        <end position="312"/>
    </location>
</feature>
<dbReference type="GO" id="GO:0000932">
    <property type="term" value="C:P-body"/>
    <property type="evidence" value="ECO:0007669"/>
    <property type="project" value="TreeGrafter"/>
</dbReference>
<feature type="region of interest" description="Disordered" evidence="4">
    <location>
        <begin position="272"/>
        <end position="312"/>
    </location>
</feature>
<keyword evidence="2" id="KW-0963">Cytoplasm</keyword>
<comment type="caution">
    <text evidence="6">The sequence shown here is derived from an EMBL/GenBank/DDBJ whole genome shotgun (WGS) entry which is preliminary data.</text>
</comment>
<dbReference type="SUPFAM" id="SSF47769">
    <property type="entry name" value="SAM/Pointed domain"/>
    <property type="match status" value="1"/>
</dbReference>
<organism evidence="6 7">
    <name type="scientific">Syncephalastrum racemosum</name>
    <name type="common">Filamentous fungus</name>
    <dbReference type="NCBI Taxonomy" id="13706"/>
    <lineage>
        <taxon>Eukaryota</taxon>
        <taxon>Fungi</taxon>
        <taxon>Fungi incertae sedis</taxon>
        <taxon>Mucoromycota</taxon>
        <taxon>Mucoromycotina</taxon>
        <taxon>Mucoromycetes</taxon>
        <taxon>Mucorales</taxon>
        <taxon>Syncephalastraceae</taxon>
        <taxon>Syncephalastrum</taxon>
    </lineage>
</organism>
<comment type="subcellular location">
    <subcellularLocation>
        <location evidence="1">Cytoplasm</location>
    </subcellularLocation>
</comment>
<dbReference type="PROSITE" id="PS50105">
    <property type="entry name" value="SAM_DOMAIN"/>
    <property type="match status" value="1"/>
</dbReference>
<feature type="region of interest" description="Disordered" evidence="4">
    <location>
        <begin position="388"/>
        <end position="542"/>
    </location>
</feature>
<feature type="compositionally biased region" description="Basic and acidic residues" evidence="4">
    <location>
        <begin position="388"/>
        <end position="404"/>
    </location>
</feature>
<evidence type="ECO:0000256" key="4">
    <source>
        <dbReference type="SAM" id="MobiDB-lite"/>
    </source>
</evidence>
<dbReference type="GO" id="GO:0003729">
    <property type="term" value="F:mRNA binding"/>
    <property type="evidence" value="ECO:0007669"/>
    <property type="project" value="TreeGrafter"/>
</dbReference>
<dbReference type="OMA" id="RKRQMYP"/>
<dbReference type="InParanoid" id="A0A1X2HC82"/>
<dbReference type="Pfam" id="PF25479">
    <property type="entry name" value="Vts1"/>
    <property type="match status" value="1"/>
</dbReference>
<reference evidence="6 7" key="1">
    <citation type="submission" date="2016-07" db="EMBL/GenBank/DDBJ databases">
        <title>Pervasive Adenine N6-methylation of Active Genes in Fungi.</title>
        <authorList>
            <consortium name="DOE Joint Genome Institute"/>
            <person name="Mondo S.J."/>
            <person name="Dannebaum R.O."/>
            <person name="Kuo R.C."/>
            <person name="Labutti K."/>
            <person name="Haridas S."/>
            <person name="Kuo A."/>
            <person name="Salamov A."/>
            <person name="Ahrendt S.R."/>
            <person name="Lipzen A."/>
            <person name="Sullivan W."/>
            <person name="Andreopoulos W.B."/>
            <person name="Clum A."/>
            <person name="Lindquist E."/>
            <person name="Daum C."/>
            <person name="Ramamoorthy G.K."/>
            <person name="Gryganskyi A."/>
            <person name="Culley D."/>
            <person name="Magnuson J.K."/>
            <person name="James T.Y."/>
            <person name="O'Malley M.A."/>
            <person name="Stajich J.E."/>
            <person name="Spatafora J.W."/>
            <person name="Visel A."/>
            <person name="Grigoriev I.V."/>
        </authorList>
    </citation>
    <scope>NUCLEOTIDE SEQUENCE [LARGE SCALE GENOMIC DNA]</scope>
    <source>
        <strain evidence="6 7">NRRL 2496</strain>
    </source>
</reference>
<protein>
    <recommendedName>
        <fullName evidence="5">SAM domain-containing protein</fullName>
    </recommendedName>
</protein>
<feature type="compositionally biased region" description="Pro residues" evidence="4">
    <location>
        <begin position="484"/>
        <end position="493"/>
    </location>
</feature>
<dbReference type="EMBL" id="MCGN01000005">
    <property type="protein sequence ID" value="ORY96404.1"/>
    <property type="molecule type" value="Genomic_DNA"/>
</dbReference>
<evidence type="ECO:0000256" key="1">
    <source>
        <dbReference type="ARBA" id="ARBA00004496"/>
    </source>
</evidence>
<feature type="compositionally biased region" description="Low complexity" evidence="4">
    <location>
        <begin position="272"/>
        <end position="291"/>
    </location>
</feature>
<dbReference type="OrthoDB" id="2155283at2759"/>
<dbReference type="InterPro" id="IPR001660">
    <property type="entry name" value="SAM"/>
</dbReference>
<evidence type="ECO:0000313" key="6">
    <source>
        <dbReference type="EMBL" id="ORY96404.1"/>
    </source>
</evidence>
<keyword evidence="3" id="KW-0694">RNA-binding</keyword>
<evidence type="ECO:0000259" key="5">
    <source>
        <dbReference type="PROSITE" id="PS50105"/>
    </source>
</evidence>
<feature type="compositionally biased region" description="Low complexity" evidence="4">
    <location>
        <begin position="68"/>
        <end position="77"/>
    </location>
</feature>
<feature type="region of interest" description="Disordered" evidence="4">
    <location>
        <begin position="18"/>
        <end position="88"/>
    </location>
</feature>
<dbReference type="InterPro" id="IPR057327">
    <property type="entry name" value="Vts1_dom"/>
</dbReference>
<accession>A0A1X2HC82</accession>
<dbReference type="PANTHER" id="PTHR12515">
    <property type="entry name" value="STERILE ALPHA MOTIF DOMAIN CONTAINING PROTEIN 4-RELATED"/>
    <property type="match status" value="1"/>
</dbReference>
<dbReference type="AlphaFoldDB" id="A0A1X2HC82"/>
<dbReference type="InterPro" id="IPR050897">
    <property type="entry name" value="SMAUG/VTS1_RNA-bind"/>
</dbReference>
<gene>
    <name evidence="6" type="ORF">BCR43DRAFT_491643</name>
</gene>
<dbReference type="SMART" id="SM00454">
    <property type="entry name" value="SAM"/>
    <property type="match status" value="1"/>
</dbReference>
<feature type="compositionally biased region" description="Low complexity" evidence="4">
    <location>
        <begin position="455"/>
        <end position="466"/>
    </location>
</feature>
<feature type="compositionally biased region" description="Low complexity" evidence="4">
    <location>
        <begin position="494"/>
        <end position="506"/>
    </location>
</feature>
<name>A0A1X2HC82_SYNRA</name>
<sequence length="629" mass="69662">MTTHDVHRAMEENLFNTFHRHNPLQPPPPPMGTGGPSPVFRSMTASDLIGLLPTTPTSATPPPPPPHTSSRSNRPNSDILATQGLSGSSAEAEAIDRWFENIQRYEQMLEEVAAASLDQEFKDELHHVNQWFRCRSDAERTAALYTVVQNASQIQIRFLITVLQQLANQDPMGELLSSSAAAQEKAPVTVAGSVVSTESEYEMRKRQMYPPSRRATRSNLCNRLTSALSEPDDLRRRNRDLLSAHRMGGLHQQGLLYEKALAARAQIQAANSANSTSTSSSSSSSSHRSSNPQPPSAFPSAAPFPRMKTSLSSSTDSSVAAAAAAAAAAAMRPPSLFGNDWPFPLARKSEKASLVGRIGDRGSVKSADDNWSFGSLSSARRWAVARNNKNDTIREDPEQERNGNDRLANSLSALEQAQARLRRDQHQQHQQQHHHQHQHPSQHPQHPHPHHSTQKQHPPSTTQTAPPTTPSKELRWAPDVQDQPSPPAPPQPQPQQQQQQQFGQFLAPPPSGPEGYLSDESDASHKDDEPQLTGAARRRKRSSAARALKDKIAAETVDFELMKDVQNWLRSLRLHKYGHAFTGMQWQQVVRMSDEDMLQAGVSTIGARRKLLKVFENVMQHCDENGIEY</sequence>
<dbReference type="PANTHER" id="PTHR12515:SF5">
    <property type="entry name" value="PROTEIN SMAUG"/>
    <property type="match status" value="1"/>
</dbReference>
<proteinExistence type="predicted"/>
<evidence type="ECO:0000256" key="3">
    <source>
        <dbReference type="ARBA" id="ARBA00022884"/>
    </source>
</evidence>
<dbReference type="Proteomes" id="UP000242180">
    <property type="component" value="Unassembled WGS sequence"/>
</dbReference>
<evidence type="ECO:0000313" key="7">
    <source>
        <dbReference type="Proteomes" id="UP000242180"/>
    </source>
</evidence>
<keyword evidence="7" id="KW-1185">Reference proteome</keyword>
<feature type="domain" description="SAM" evidence="5">
    <location>
        <begin position="563"/>
        <end position="621"/>
    </location>
</feature>
<feature type="compositionally biased region" description="Basic residues" evidence="4">
    <location>
        <begin position="431"/>
        <end position="454"/>
    </location>
</feature>